<proteinExistence type="predicted"/>
<name>A0AC34Q510_9BILA</name>
<reference evidence="2" key="1">
    <citation type="submission" date="2022-11" db="UniProtKB">
        <authorList>
            <consortium name="WormBaseParasite"/>
        </authorList>
    </citation>
    <scope>IDENTIFICATION</scope>
</reference>
<evidence type="ECO:0000313" key="2">
    <source>
        <dbReference type="WBParaSite" id="JU765_v2.g12923.t1"/>
    </source>
</evidence>
<evidence type="ECO:0000313" key="1">
    <source>
        <dbReference type="Proteomes" id="UP000887576"/>
    </source>
</evidence>
<accession>A0AC34Q510</accession>
<dbReference type="WBParaSite" id="JU765_v2.g12923.t1">
    <property type="protein sequence ID" value="JU765_v2.g12923.t1"/>
    <property type="gene ID" value="JU765_v2.g12923"/>
</dbReference>
<protein>
    <submittedName>
        <fullName evidence="2">Helicase ATP-binding domain-containing protein</fullName>
    </submittedName>
</protein>
<organism evidence="1 2">
    <name type="scientific">Panagrolaimus sp. JU765</name>
    <dbReference type="NCBI Taxonomy" id="591449"/>
    <lineage>
        <taxon>Eukaryota</taxon>
        <taxon>Metazoa</taxon>
        <taxon>Ecdysozoa</taxon>
        <taxon>Nematoda</taxon>
        <taxon>Chromadorea</taxon>
        <taxon>Rhabditida</taxon>
        <taxon>Tylenchina</taxon>
        <taxon>Panagrolaimomorpha</taxon>
        <taxon>Panagrolaimoidea</taxon>
        <taxon>Panagrolaimidae</taxon>
        <taxon>Panagrolaimus</taxon>
    </lineage>
</organism>
<dbReference type="Proteomes" id="UP000887576">
    <property type="component" value="Unplaced"/>
</dbReference>
<sequence>MVSLYNNNLNGILADEMGLGKTIQTVALITYLMEVKKVNGPYLIIVPLSTISNWALELEKWAPHVVKIVYKGDKDARKRMDFIVKRGNFNVLLTTYDYVLKEKGVLGKIRWKYMIIDEGHRMKNHNCKLTLTLNAYFSAQHRLLLTGTPLQNKLPELWALLNFLLPSIFSSCGTFEQWFNAPFATTGEKVELNQEETMLIIRRLHKVLRPFLLRRLKKEVESQLPEKTEHIIKCDMTA</sequence>